<dbReference type="EMBL" id="VSSQ01000470">
    <property type="protein sequence ID" value="MPL95508.1"/>
    <property type="molecule type" value="Genomic_DNA"/>
</dbReference>
<feature type="region of interest" description="Disordered" evidence="1">
    <location>
        <begin position="186"/>
        <end position="206"/>
    </location>
</feature>
<feature type="region of interest" description="Disordered" evidence="1">
    <location>
        <begin position="1"/>
        <end position="103"/>
    </location>
</feature>
<protein>
    <submittedName>
        <fullName evidence="2">Uncharacterized protein</fullName>
    </submittedName>
</protein>
<organism evidence="2">
    <name type="scientific">bioreactor metagenome</name>
    <dbReference type="NCBI Taxonomy" id="1076179"/>
    <lineage>
        <taxon>unclassified sequences</taxon>
        <taxon>metagenomes</taxon>
        <taxon>ecological metagenomes</taxon>
    </lineage>
</organism>
<comment type="caution">
    <text evidence="2">The sequence shown here is derived from an EMBL/GenBank/DDBJ whole genome shotgun (WGS) entry which is preliminary data.</text>
</comment>
<evidence type="ECO:0000313" key="2">
    <source>
        <dbReference type="EMBL" id="MPL95508.1"/>
    </source>
</evidence>
<name>A0A644VVV7_9ZZZZ</name>
<dbReference type="AlphaFoldDB" id="A0A644VVV7"/>
<accession>A0A644VVV7</accession>
<sequence>MPEDAGNVFPPVAVGEEEHGKNHQLLAHGPPRRLEDADDEDGAHDVVRCYGGSPDAEGVEGEEDVQARRQGKGEPDVVNHRRPFPGSPLRPGVQKEGQEHEEGKVDAPLLHGHQCPEARGVEVEQGHGKGDDRYDRRPLSRIFPEPGFRVRFFEDLLRFFFRNYVNSRFLILVEFNVLISHSLLPPHGRMRGGNSPSPPPEKHNRC</sequence>
<gene>
    <name evidence="2" type="ORF">SDC9_41679</name>
</gene>
<proteinExistence type="predicted"/>
<reference evidence="2" key="1">
    <citation type="submission" date="2019-08" db="EMBL/GenBank/DDBJ databases">
        <authorList>
            <person name="Kucharzyk K."/>
            <person name="Murdoch R.W."/>
            <person name="Higgins S."/>
            <person name="Loffler F."/>
        </authorList>
    </citation>
    <scope>NUCLEOTIDE SEQUENCE</scope>
</reference>
<evidence type="ECO:0000256" key="1">
    <source>
        <dbReference type="SAM" id="MobiDB-lite"/>
    </source>
</evidence>
<feature type="compositionally biased region" description="Basic and acidic residues" evidence="1">
    <location>
        <begin position="65"/>
        <end position="79"/>
    </location>
</feature>